<dbReference type="RefSeq" id="WP_006212467.1">
    <property type="nucleotide sequence ID" value="NZ_ADHJ01000049.1"/>
</dbReference>
<comment type="caution">
    <text evidence="2">The sequence shown here is derived from an EMBL/GenBank/DDBJ whole genome shotgun (WGS) entry which is preliminary data.</text>
</comment>
<dbReference type="AlphaFoldDB" id="A0A2R9SMM5"/>
<proteinExistence type="predicted"/>
<gene>
    <name evidence="2" type="ORF">PVOR_28759</name>
</gene>
<evidence type="ECO:0000256" key="1">
    <source>
        <dbReference type="SAM" id="MobiDB-lite"/>
    </source>
</evidence>
<feature type="compositionally biased region" description="Polar residues" evidence="1">
    <location>
        <begin position="1"/>
        <end position="11"/>
    </location>
</feature>
<dbReference type="KEGG" id="pvo:PVOR_28759"/>
<evidence type="ECO:0000313" key="3">
    <source>
        <dbReference type="Proteomes" id="UP000003094"/>
    </source>
</evidence>
<keyword evidence="3" id="KW-1185">Reference proteome</keyword>
<accession>A0A2R9SMM5</accession>
<organism evidence="2 3">
    <name type="scientific">Paenibacillus vortex V453</name>
    <dbReference type="NCBI Taxonomy" id="715225"/>
    <lineage>
        <taxon>Bacteria</taxon>
        <taxon>Bacillati</taxon>
        <taxon>Bacillota</taxon>
        <taxon>Bacilli</taxon>
        <taxon>Bacillales</taxon>
        <taxon>Paenibacillaceae</taxon>
        <taxon>Paenibacillus</taxon>
    </lineage>
</organism>
<dbReference type="Proteomes" id="UP000003094">
    <property type="component" value="Unassembled WGS sequence"/>
</dbReference>
<feature type="region of interest" description="Disordered" evidence="1">
    <location>
        <begin position="63"/>
        <end position="95"/>
    </location>
</feature>
<name>A0A2R9SMM5_9BACL</name>
<protein>
    <submittedName>
        <fullName evidence="2">Uncharacterized protein</fullName>
    </submittedName>
</protein>
<feature type="region of interest" description="Disordered" evidence="1">
    <location>
        <begin position="1"/>
        <end position="49"/>
    </location>
</feature>
<sequence length="95" mass="10378">MMEPNETNTSEEIQKDRASDHSAAQPVNGETVDWNSLTSEESELSRESTMFDIDRMINEGLGGGNVTLDNGLIGPSTTDTMEVVDESPRETEKGD</sequence>
<reference evidence="2 3" key="1">
    <citation type="journal article" date="2010" name="BMC Genomics">
        <title>Genome sequence of the pattern forming Paenibacillus vortex bacterium reveals potential for thriving in complex environments.</title>
        <authorList>
            <person name="Sirota-Madi A."/>
            <person name="Olender T."/>
            <person name="Helman Y."/>
            <person name="Ingham C."/>
            <person name="Brainis I."/>
            <person name="Roth D."/>
            <person name="Hagi E."/>
            <person name="Brodsky L."/>
            <person name="Leshkowitz D."/>
            <person name="Galatenko V."/>
            <person name="Nikolaev V."/>
            <person name="Mugasimangalam R.C."/>
            <person name="Bransburg-Zabary S."/>
            <person name="Gutnick D.L."/>
            <person name="Lancet D."/>
            <person name="Ben-Jacob E."/>
        </authorList>
    </citation>
    <scope>NUCLEOTIDE SEQUENCE [LARGE SCALE GENOMIC DNA]</scope>
    <source>
        <strain evidence="2 3">V453</strain>
    </source>
</reference>
<feature type="compositionally biased region" description="Basic and acidic residues" evidence="1">
    <location>
        <begin position="86"/>
        <end position="95"/>
    </location>
</feature>
<evidence type="ECO:0000313" key="2">
    <source>
        <dbReference type="EMBL" id="EFU38603.1"/>
    </source>
</evidence>
<dbReference type="EMBL" id="ADHJ01000049">
    <property type="protein sequence ID" value="EFU38603.1"/>
    <property type="molecule type" value="Genomic_DNA"/>
</dbReference>